<dbReference type="Gene3D" id="1.10.260.40">
    <property type="entry name" value="lambda repressor-like DNA-binding domains"/>
    <property type="match status" value="1"/>
</dbReference>
<dbReference type="HOGENOM" id="CLU_037628_6_1_9"/>
<organism evidence="6 7">
    <name type="scientific">Hungatella hathewayi WAL-18680</name>
    <dbReference type="NCBI Taxonomy" id="742737"/>
    <lineage>
        <taxon>Bacteria</taxon>
        <taxon>Bacillati</taxon>
        <taxon>Bacillota</taxon>
        <taxon>Clostridia</taxon>
        <taxon>Lachnospirales</taxon>
        <taxon>Lachnospiraceae</taxon>
        <taxon>Hungatella</taxon>
    </lineage>
</organism>
<protein>
    <recommendedName>
        <fullName evidence="5">HTH lacI-type domain-containing protein</fullName>
    </recommendedName>
</protein>
<dbReference type="PANTHER" id="PTHR30146:SF148">
    <property type="entry name" value="HTH-TYPE TRANSCRIPTIONAL REPRESSOR PURR-RELATED"/>
    <property type="match status" value="1"/>
</dbReference>
<evidence type="ECO:0000256" key="3">
    <source>
        <dbReference type="ARBA" id="ARBA00023125"/>
    </source>
</evidence>
<dbReference type="PATRIC" id="fig|742737.3.peg.3199"/>
<dbReference type="GO" id="GO:0003700">
    <property type="term" value="F:DNA-binding transcription factor activity"/>
    <property type="evidence" value="ECO:0007669"/>
    <property type="project" value="TreeGrafter"/>
</dbReference>
<dbReference type="CDD" id="cd06267">
    <property type="entry name" value="PBP1_LacI_sugar_binding-like"/>
    <property type="match status" value="1"/>
</dbReference>
<evidence type="ECO:0000256" key="2">
    <source>
        <dbReference type="ARBA" id="ARBA00023015"/>
    </source>
</evidence>
<keyword evidence="3" id="KW-0238">DNA-binding</keyword>
<dbReference type="RefSeq" id="WP_006781201.1">
    <property type="nucleotide sequence ID" value="NZ_CP040506.1"/>
</dbReference>
<evidence type="ECO:0000259" key="5">
    <source>
        <dbReference type="PROSITE" id="PS50932"/>
    </source>
</evidence>
<gene>
    <name evidence="6" type="ORF">HMPREF9473_03222</name>
</gene>
<dbReference type="PANTHER" id="PTHR30146">
    <property type="entry name" value="LACI-RELATED TRANSCRIPTIONAL REPRESSOR"/>
    <property type="match status" value="1"/>
</dbReference>
<keyword evidence="1" id="KW-0678">Repressor</keyword>
<keyword evidence="7" id="KW-1185">Reference proteome</keyword>
<comment type="caution">
    <text evidence="6">The sequence shown here is derived from an EMBL/GenBank/DDBJ whole genome shotgun (WGS) entry which is preliminary data.</text>
</comment>
<dbReference type="GO" id="GO:0000976">
    <property type="term" value="F:transcription cis-regulatory region binding"/>
    <property type="evidence" value="ECO:0007669"/>
    <property type="project" value="TreeGrafter"/>
</dbReference>
<name>G5II94_9FIRM</name>
<dbReference type="EMBL" id="ADLN01000084">
    <property type="protein sequence ID" value="EHI58830.1"/>
    <property type="molecule type" value="Genomic_DNA"/>
</dbReference>
<dbReference type="OrthoDB" id="9789891at2"/>
<dbReference type="InterPro" id="IPR000843">
    <property type="entry name" value="HTH_LacI"/>
</dbReference>
<keyword evidence="4" id="KW-0804">Transcription</keyword>
<dbReference type="Proteomes" id="UP000005384">
    <property type="component" value="Unassembled WGS sequence"/>
</dbReference>
<sequence>MAFTIKDIAAQAGVSYSMVSRALNDSGPVAPEKKRRILEIAEAMGYVPNHAAVFLRKPSSRMIGFYLSTINKSSSPYVLHDVLTGVYSVLGGSYHVIVKGIDMHIPGSLNPSQYDGILVMSQWDSDIEFLEEAYRKNIPMVAISRQLPIDIPFVATDEAGGMAQAMEHLLKCGHRRIGIIEGPPNLEATVLRHAGWWTTAKQWGLSPEEMPVEYGNYRYHSGKAAAGRLLKAHPRLTALLCFNDEMAFGAKNAAEELGLRVPDDLSLTGFDNLVYSSYSDLRLTTVERSATAIAVEGTKMLLQSISEDDFRPRDTWLETRLIVRDSVKDI</sequence>
<dbReference type="InterPro" id="IPR028082">
    <property type="entry name" value="Peripla_BP_I"/>
</dbReference>
<feature type="domain" description="HTH lacI-type" evidence="5">
    <location>
        <begin position="3"/>
        <end position="57"/>
    </location>
</feature>
<dbReference type="Pfam" id="PF13377">
    <property type="entry name" value="Peripla_BP_3"/>
    <property type="match status" value="1"/>
</dbReference>
<dbReference type="PROSITE" id="PS50932">
    <property type="entry name" value="HTH_LACI_2"/>
    <property type="match status" value="1"/>
</dbReference>
<dbReference type="CDD" id="cd01392">
    <property type="entry name" value="HTH_LacI"/>
    <property type="match status" value="1"/>
</dbReference>
<evidence type="ECO:0000313" key="6">
    <source>
        <dbReference type="EMBL" id="EHI58830.1"/>
    </source>
</evidence>
<accession>G5II94</accession>
<reference evidence="6 7" key="1">
    <citation type="submission" date="2011-08" db="EMBL/GenBank/DDBJ databases">
        <title>The Genome Sequence of Clostridium hathewayi WAL-18680.</title>
        <authorList>
            <consortium name="The Broad Institute Genome Sequencing Platform"/>
            <person name="Earl A."/>
            <person name="Ward D."/>
            <person name="Feldgarden M."/>
            <person name="Gevers D."/>
            <person name="Finegold S.M."/>
            <person name="Summanen P.H."/>
            <person name="Molitoris D.R."/>
            <person name="Song M."/>
            <person name="Daigneault M."/>
            <person name="Allen-Vercoe E."/>
            <person name="Young S.K."/>
            <person name="Zeng Q."/>
            <person name="Gargeya S."/>
            <person name="Fitzgerald M."/>
            <person name="Haas B."/>
            <person name="Abouelleil A."/>
            <person name="Alvarado L."/>
            <person name="Arachchi H.M."/>
            <person name="Berlin A."/>
            <person name="Brown A."/>
            <person name="Chapman S.B."/>
            <person name="Chen Z."/>
            <person name="Dunbar C."/>
            <person name="Freedman E."/>
            <person name="Gearin G."/>
            <person name="Gellesch M."/>
            <person name="Goldberg J."/>
            <person name="Griggs A."/>
            <person name="Gujja S."/>
            <person name="Heiman D."/>
            <person name="Howarth C."/>
            <person name="Larson L."/>
            <person name="Lui A."/>
            <person name="MacDonald P.J.P."/>
            <person name="Montmayeur A."/>
            <person name="Murphy C."/>
            <person name="Neiman D."/>
            <person name="Pearson M."/>
            <person name="Priest M."/>
            <person name="Roberts A."/>
            <person name="Saif S."/>
            <person name="Shea T."/>
            <person name="Shenoy N."/>
            <person name="Sisk P."/>
            <person name="Stolte C."/>
            <person name="Sykes S."/>
            <person name="Wortman J."/>
            <person name="Nusbaum C."/>
            <person name="Birren B."/>
        </authorList>
    </citation>
    <scope>NUCLEOTIDE SEQUENCE [LARGE SCALE GENOMIC DNA]</scope>
    <source>
        <strain evidence="6 7">WAL-18680</strain>
    </source>
</reference>
<dbReference type="InterPro" id="IPR046335">
    <property type="entry name" value="LacI/GalR-like_sensor"/>
</dbReference>
<dbReference type="AlphaFoldDB" id="G5II94"/>
<evidence type="ECO:0000256" key="1">
    <source>
        <dbReference type="ARBA" id="ARBA00022491"/>
    </source>
</evidence>
<dbReference type="SMART" id="SM00354">
    <property type="entry name" value="HTH_LACI"/>
    <property type="match status" value="1"/>
</dbReference>
<dbReference type="Gene3D" id="3.40.50.2300">
    <property type="match status" value="2"/>
</dbReference>
<dbReference type="SUPFAM" id="SSF47413">
    <property type="entry name" value="lambda repressor-like DNA-binding domains"/>
    <property type="match status" value="1"/>
</dbReference>
<dbReference type="SUPFAM" id="SSF53822">
    <property type="entry name" value="Periplasmic binding protein-like I"/>
    <property type="match status" value="1"/>
</dbReference>
<proteinExistence type="predicted"/>
<dbReference type="Pfam" id="PF00356">
    <property type="entry name" value="LacI"/>
    <property type="match status" value="1"/>
</dbReference>
<evidence type="ECO:0000256" key="4">
    <source>
        <dbReference type="ARBA" id="ARBA00023163"/>
    </source>
</evidence>
<evidence type="ECO:0000313" key="7">
    <source>
        <dbReference type="Proteomes" id="UP000005384"/>
    </source>
</evidence>
<keyword evidence="2" id="KW-0805">Transcription regulation</keyword>
<dbReference type="InterPro" id="IPR010982">
    <property type="entry name" value="Lambda_DNA-bd_dom_sf"/>
</dbReference>